<organism evidence="3 4">
    <name type="scientific">Massilia jejuensis</name>
    <dbReference type="NCBI Taxonomy" id="648894"/>
    <lineage>
        <taxon>Bacteria</taxon>
        <taxon>Pseudomonadati</taxon>
        <taxon>Pseudomonadota</taxon>
        <taxon>Betaproteobacteria</taxon>
        <taxon>Burkholderiales</taxon>
        <taxon>Oxalobacteraceae</taxon>
        <taxon>Telluria group</taxon>
        <taxon>Massilia</taxon>
    </lineage>
</organism>
<dbReference type="InterPro" id="IPR014911">
    <property type="entry name" value="PilS_N"/>
</dbReference>
<keyword evidence="1" id="KW-0812">Transmembrane</keyword>
<keyword evidence="1" id="KW-0472">Membrane</keyword>
<evidence type="ECO:0000256" key="1">
    <source>
        <dbReference type="SAM" id="Phobius"/>
    </source>
</evidence>
<name>A0ABW0PEM8_9BURK</name>
<dbReference type="SUPFAM" id="SSF54523">
    <property type="entry name" value="Pili subunits"/>
    <property type="match status" value="1"/>
</dbReference>
<keyword evidence="4" id="KW-1185">Reference proteome</keyword>
<evidence type="ECO:0000313" key="3">
    <source>
        <dbReference type="EMBL" id="MFC5511100.1"/>
    </source>
</evidence>
<sequence>MKTTIRKVFGRRSRQGGFTLFELIGVMALIGIATFAIMRAKRGAEVTTNAQALYNSVAAVQNEAPKVYPGVFTGLTCATLANNSVFSSTSFRVDRTNPATPTVFYSAEPNSQITCAPASVVVAGQNDGYTLTFPALSNEMCNAVADKLNTSAWLMTVNGTNVKALRQELNTDTKGAQCNATATNDNQTIVATFTRSLPPQ</sequence>
<accession>A0ABW0PEM8</accession>
<protein>
    <submittedName>
        <fullName evidence="3">Tfp pilus assembly protein FimT/FimU</fullName>
    </submittedName>
</protein>
<keyword evidence="1" id="KW-1133">Transmembrane helix</keyword>
<evidence type="ECO:0000313" key="4">
    <source>
        <dbReference type="Proteomes" id="UP001596031"/>
    </source>
</evidence>
<reference evidence="4" key="1">
    <citation type="journal article" date="2019" name="Int. J. Syst. Evol. Microbiol.">
        <title>The Global Catalogue of Microorganisms (GCM) 10K type strain sequencing project: providing services to taxonomists for standard genome sequencing and annotation.</title>
        <authorList>
            <consortium name="The Broad Institute Genomics Platform"/>
            <consortium name="The Broad Institute Genome Sequencing Center for Infectious Disease"/>
            <person name="Wu L."/>
            <person name="Ma J."/>
        </authorList>
    </citation>
    <scope>NUCLEOTIDE SEQUENCE [LARGE SCALE GENOMIC DNA]</scope>
    <source>
        <strain evidence="4">CCUG 38813</strain>
    </source>
</reference>
<dbReference type="Pfam" id="PF08805">
    <property type="entry name" value="PilS"/>
    <property type="match status" value="1"/>
</dbReference>
<feature type="domain" description="Type 4 secretion system PilS N-terminal" evidence="2">
    <location>
        <begin position="49"/>
        <end position="192"/>
    </location>
</feature>
<dbReference type="Proteomes" id="UP001596031">
    <property type="component" value="Unassembled WGS sequence"/>
</dbReference>
<proteinExistence type="predicted"/>
<dbReference type="EMBL" id="JBHSMS010000026">
    <property type="protein sequence ID" value="MFC5511100.1"/>
    <property type="molecule type" value="Genomic_DNA"/>
</dbReference>
<gene>
    <name evidence="3" type="ORF">ACFPOU_08165</name>
</gene>
<comment type="caution">
    <text evidence="3">The sequence shown here is derived from an EMBL/GenBank/DDBJ whole genome shotgun (WGS) entry which is preliminary data.</text>
</comment>
<dbReference type="InterPro" id="IPR045584">
    <property type="entry name" value="Pilin-like"/>
</dbReference>
<dbReference type="InterPro" id="IPR012902">
    <property type="entry name" value="N_methyl_site"/>
</dbReference>
<feature type="transmembrane region" description="Helical" evidence="1">
    <location>
        <begin position="20"/>
        <end position="38"/>
    </location>
</feature>
<dbReference type="Gene3D" id="3.30.1690.10">
    <property type="entry name" value="TcpA-like pilin"/>
    <property type="match status" value="1"/>
</dbReference>
<dbReference type="Pfam" id="PF07963">
    <property type="entry name" value="N_methyl"/>
    <property type="match status" value="1"/>
</dbReference>
<dbReference type="RefSeq" id="WP_379719332.1">
    <property type="nucleotide sequence ID" value="NZ_JBHSMS010000026.1"/>
</dbReference>
<evidence type="ECO:0000259" key="2">
    <source>
        <dbReference type="Pfam" id="PF08805"/>
    </source>
</evidence>